<accession>A0ABV0UQ04</accession>
<reference evidence="1 2" key="1">
    <citation type="submission" date="2021-06" db="EMBL/GenBank/DDBJ databases">
        <authorList>
            <person name="Palmer J.M."/>
        </authorList>
    </citation>
    <scope>NUCLEOTIDE SEQUENCE [LARGE SCALE GENOMIC DNA]</scope>
    <source>
        <strain evidence="2">if_2019</strain>
        <tissue evidence="1">Muscle</tissue>
    </source>
</reference>
<protein>
    <submittedName>
        <fullName evidence="1">Uncharacterized protein</fullName>
    </submittedName>
</protein>
<evidence type="ECO:0000313" key="1">
    <source>
        <dbReference type="EMBL" id="MEQ2246500.1"/>
    </source>
</evidence>
<keyword evidence="2" id="KW-1185">Reference proteome</keyword>
<evidence type="ECO:0000313" key="2">
    <source>
        <dbReference type="Proteomes" id="UP001482620"/>
    </source>
</evidence>
<comment type="caution">
    <text evidence="1">The sequence shown here is derived from an EMBL/GenBank/DDBJ whole genome shotgun (WGS) entry which is preliminary data.</text>
</comment>
<dbReference type="EMBL" id="JAHRIQ010080742">
    <property type="protein sequence ID" value="MEQ2246500.1"/>
    <property type="molecule type" value="Genomic_DNA"/>
</dbReference>
<name>A0ABV0UQ04_9TELE</name>
<gene>
    <name evidence="1" type="ORF">ILYODFUR_039152</name>
</gene>
<organism evidence="1 2">
    <name type="scientific">Ilyodon furcidens</name>
    <name type="common">goldbreast splitfin</name>
    <dbReference type="NCBI Taxonomy" id="33524"/>
    <lineage>
        <taxon>Eukaryota</taxon>
        <taxon>Metazoa</taxon>
        <taxon>Chordata</taxon>
        <taxon>Craniata</taxon>
        <taxon>Vertebrata</taxon>
        <taxon>Euteleostomi</taxon>
        <taxon>Actinopterygii</taxon>
        <taxon>Neopterygii</taxon>
        <taxon>Teleostei</taxon>
        <taxon>Neoteleostei</taxon>
        <taxon>Acanthomorphata</taxon>
        <taxon>Ovalentaria</taxon>
        <taxon>Atherinomorphae</taxon>
        <taxon>Cyprinodontiformes</taxon>
        <taxon>Goodeidae</taxon>
        <taxon>Ilyodon</taxon>
    </lineage>
</organism>
<proteinExistence type="predicted"/>
<dbReference type="Proteomes" id="UP001482620">
    <property type="component" value="Unassembled WGS sequence"/>
</dbReference>
<sequence>MKMLSLCLDSGTGKMLCALFRKHESSKYHREAVVYDNIYSSQEQTILSQLDAQLKVKPQHRCDMLVKEITSIMYLMGQDMALDSNNPTNSNLHKLLELHAQDCLEIYQ</sequence>